<dbReference type="Proteomes" id="UP000294360">
    <property type="component" value="Chromosome"/>
</dbReference>
<sequence>MELPYRVTRHARERSTAREIPPMVAEMIIEFGHSHDAGDGARKYALTKDGMRELRRFAGRSITKAVTPYLKRNAYVVAAGGRIITMAYAPSPSVLLRVKTHGHQPISSIRSRASRHDRRRFGYRDRAASAASYRRQHLPWKEHRGGLCAIRSRQP</sequence>
<dbReference type="AlphaFoldDB" id="A0A4U8Z386"/>
<evidence type="ECO:0000313" key="2">
    <source>
        <dbReference type="Proteomes" id="UP000294360"/>
    </source>
</evidence>
<protein>
    <submittedName>
        <fullName evidence="1">Uncharacterized protein</fullName>
    </submittedName>
</protein>
<dbReference type="EMBL" id="LR536450">
    <property type="protein sequence ID" value="VFU09835.1"/>
    <property type="molecule type" value="Genomic_DNA"/>
</dbReference>
<organism evidence="1 2">
    <name type="scientific">Methylocella tundrae</name>
    <dbReference type="NCBI Taxonomy" id="227605"/>
    <lineage>
        <taxon>Bacteria</taxon>
        <taxon>Pseudomonadati</taxon>
        <taxon>Pseudomonadota</taxon>
        <taxon>Alphaproteobacteria</taxon>
        <taxon>Hyphomicrobiales</taxon>
        <taxon>Beijerinckiaceae</taxon>
        <taxon>Methylocella</taxon>
    </lineage>
</organism>
<proteinExistence type="predicted"/>
<dbReference type="KEGG" id="mtun:MTUNDRAET4_2948"/>
<evidence type="ECO:0000313" key="1">
    <source>
        <dbReference type="EMBL" id="VFU09835.1"/>
    </source>
</evidence>
<gene>
    <name evidence="1" type="ORF">MTUNDRAET4_2948</name>
</gene>
<reference evidence="1 2" key="1">
    <citation type="submission" date="2019-03" db="EMBL/GenBank/DDBJ databases">
        <authorList>
            <person name="Kox A.R. M."/>
        </authorList>
    </citation>
    <scope>NUCLEOTIDE SEQUENCE [LARGE SCALE GENOMIC DNA]</scope>
    <source>
        <strain evidence="1">MTUNDRAET4 annotated genome</strain>
    </source>
</reference>
<name>A0A4U8Z386_METTU</name>
<accession>A0A4U8Z386</accession>